<dbReference type="Proteomes" id="UP001497497">
    <property type="component" value="Unassembled WGS sequence"/>
</dbReference>
<evidence type="ECO:0000313" key="5">
    <source>
        <dbReference type="EMBL" id="CAL1547443.1"/>
    </source>
</evidence>
<dbReference type="InterPro" id="IPR000001">
    <property type="entry name" value="Kringle"/>
</dbReference>
<sequence length="468" mass="51358">MVTTASSSLCEVKAFGRKYDGVLECKQTEWGMDYKGHLNMPIKGRTCYPWASLNQSWFADYEFPDGSIADAQNYCRNPRVKSTNQPAQLFRPFCYYYVASINLIGWDYCELFSCEKGCRTTKMGTEYTGKINSTSPGSSPCDVWNRGASYFKRKSDFSLQDSPKTNSCRNPAGSQTRPWCYTNTTTLTYGYCDVPTCPTTDSTIIMTFDLNMTSDRAAFRAQVSVFRECLATQWAQASYYQPIYDAVMYQLCSSSGVRKNLLCYYNNNTAVLDYGDTATWMRIYITCPTDPLTTTTAVTTSISSQNTTGQLTTGQLTTGQLTTGQLTTGQLTTGQLTTGQLTTGQLTTDPVTATVLTSAVTSKSESSEPNVCPTSCQVTCSSGMSTTELKIYIEEIRHELVLDKSFLSKTIRTKVSAPDERPSARATAGVAIAVTVVTIACLISSDAISLSVFIYSMVKGKSPAVQAM</sequence>
<dbReference type="Gene3D" id="2.40.20.10">
    <property type="entry name" value="Plasminogen Kringle 4"/>
    <property type="match status" value="2"/>
</dbReference>
<feature type="domain" description="Kringle" evidence="4">
    <location>
        <begin position="31"/>
        <end position="114"/>
    </location>
</feature>
<dbReference type="InterPro" id="IPR013806">
    <property type="entry name" value="Kringle-like"/>
</dbReference>
<keyword evidence="6" id="KW-1185">Reference proteome</keyword>
<dbReference type="AlphaFoldDB" id="A0AAV2ILA9"/>
<keyword evidence="2 3" id="KW-1015">Disulfide bond</keyword>
<gene>
    <name evidence="5" type="ORF">GSLYS_00020760001</name>
</gene>
<evidence type="ECO:0000256" key="3">
    <source>
        <dbReference type="PROSITE-ProRule" id="PRU00121"/>
    </source>
</evidence>
<dbReference type="PANTHER" id="PTHR24261">
    <property type="entry name" value="PLASMINOGEN-RELATED"/>
    <property type="match status" value="1"/>
</dbReference>
<organism evidence="5 6">
    <name type="scientific">Lymnaea stagnalis</name>
    <name type="common">Great pond snail</name>
    <name type="synonym">Helix stagnalis</name>
    <dbReference type="NCBI Taxonomy" id="6523"/>
    <lineage>
        <taxon>Eukaryota</taxon>
        <taxon>Metazoa</taxon>
        <taxon>Spiralia</taxon>
        <taxon>Lophotrochozoa</taxon>
        <taxon>Mollusca</taxon>
        <taxon>Gastropoda</taxon>
        <taxon>Heterobranchia</taxon>
        <taxon>Euthyneura</taxon>
        <taxon>Panpulmonata</taxon>
        <taxon>Hygrophila</taxon>
        <taxon>Lymnaeoidea</taxon>
        <taxon>Lymnaeidae</taxon>
        <taxon>Lymnaea</taxon>
    </lineage>
</organism>
<dbReference type="InterPro" id="IPR038178">
    <property type="entry name" value="Kringle_sf"/>
</dbReference>
<proteinExistence type="predicted"/>
<evidence type="ECO:0000313" key="6">
    <source>
        <dbReference type="Proteomes" id="UP001497497"/>
    </source>
</evidence>
<dbReference type="EMBL" id="CAXITT010000978">
    <property type="protein sequence ID" value="CAL1547443.1"/>
    <property type="molecule type" value="Genomic_DNA"/>
</dbReference>
<keyword evidence="1 3" id="KW-0420">Kringle</keyword>
<evidence type="ECO:0000259" key="4">
    <source>
        <dbReference type="PROSITE" id="PS50070"/>
    </source>
</evidence>
<name>A0AAV2ILA9_LYMST</name>
<comment type="caution">
    <text evidence="3">Lacks conserved residue(s) required for the propagation of feature annotation.</text>
</comment>
<accession>A0AAV2ILA9</accession>
<evidence type="ECO:0000256" key="1">
    <source>
        <dbReference type="ARBA" id="ARBA00022572"/>
    </source>
</evidence>
<protein>
    <recommendedName>
        <fullName evidence="4">Kringle domain-containing protein</fullName>
    </recommendedName>
</protein>
<dbReference type="Pfam" id="PF00051">
    <property type="entry name" value="Kringle"/>
    <property type="match status" value="1"/>
</dbReference>
<reference evidence="5 6" key="1">
    <citation type="submission" date="2024-04" db="EMBL/GenBank/DDBJ databases">
        <authorList>
            <consortium name="Genoscope - CEA"/>
            <person name="William W."/>
        </authorList>
    </citation>
    <scope>NUCLEOTIDE SEQUENCE [LARGE SCALE GENOMIC DNA]</scope>
</reference>
<dbReference type="SMART" id="SM00130">
    <property type="entry name" value="KR"/>
    <property type="match status" value="2"/>
</dbReference>
<feature type="domain" description="Kringle" evidence="4">
    <location>
        <begin position="124"/>
        <end position="197"/>
    </location>
</feature>
<feature type="disulfide bond" evidence="3">
    <location>
        <begin position="141"/>
        <end position="180"/>
    </location>
</feature>
<dbReference type="PANTHER" id="PTHR24261:SF7">
    <property type="entry name" value="KRINGLE DOMAIN-CONTAINING PROTEIN"/>
    <property type="match status" value="1"/>
</dbReference>
<comment type="caution">
    <text evidence="5">The sequence shown here is derived from an EMBL/GenBank/DDBJ whole genome shotgun (WGS) entry which is preliminary data.</text>
</comment>
<dbReference type="SUPFAM" id="SSF57440">
    <property type="entry name" value="Kringle-like"/>
    <property type="match status" value="2"/>
</dbReference>
<dbReference type="InterPro" id="IPR050759">
    <property type="entry name" value="Serine_protease_kringle"/>
</dbReference>
<evidence type="ECO:0000256" key="2">
    <source>
        <dbReference type="ARBA" id="ARBA00023157"/>
    </source>
</evidence>
<dbReference type="PROSITE" id="PS50070">
    <property type="entry name" value="KRINGLE_2"/>
    <property type="match status" value="2"/>
</dbReference>